<reference evidence="1" key="1">
    <citation type="submission" date="2018-02" db="EMBL/GenBank/DDBJ databases">
        <title>Rhizophora mucronata_Transcriptome.</title>
        <authorList>
            <person name="Meera S.P."/>
            <person name="Sreeshan A."/>
            <person name="Augustine A."/>
        </authorList>
    </citation>
    <scope>NUCLEOTIDE SEQUENCE</scope>
    <source>
        <tissue evidence="1">Leaf</tissue>
    </source>
</reference>
<proteinExistence type="predicted"/>
<sequence length="16" mass="1913">MTKFYLIFLCLHCPPS</sequence>
<name>A0A2P2NE60_RHIMU</name>
<dbReference type="AlphaFoldDB" id="A0A2P2NE60"/>
<organism evidence="1">
    <name type="scientific">Rhizophora mucronata</name>
    <name type="common">Asiatic mangrove</name>
    <dbReference type="NCBI Taxonomy" id="61149"/>
    <lineage>
        <taxon>Eukaryota</taxon>
        <taxon>Viridiplantae</taxon>
        <taxon>Streptophyta</taxon>
        <taxon>Embryophyta</taxon>
        <taxon>Tracheophyta</taxon>
        <taxon>Spermatophyta</taxon>
        <taxon>Magnoliopsida</taxon>
        <taxon>eudicotyledons</taxon>
        <taxon>Gunneridae</taxon>
        <taxon>Pentapetalae</taxon>
        <taxon>rosids</taxon>
        <taxon>fabids</taxon>
        <taxon>Malpighiales</taxon>
        <taxon>Rhizophoraceae</taxon>
        <taxon>Rhizophora</taxon>
    </lineage>
</organism>
<dbReference type="EMBL" id="GGEC01060216">
    <property type="protein sequence ID" value="MBX40700.1"/>
    <property type="molecule type" value="Transcribed_RNA"/>
</dbReference>
<protein>
    <submittedName>
        <fullName evidence="1">Uncharacterized protein</fullName>
    </submittedName>
</protein>
<accession>A0A2P2NE60</accession>
<evidence type="ECO:0000313" key="1">
    <source>
        <dbReference type="EMBL" id="MBX40700.1"/>
    </source>
</evidence>